<keyword evidence="13" id="KW-0560">Oxidoreductase</keyword>
<evidence type="ECO:0000313" key="22">
    <source>
        <dbReference type="Proteomes" id="UP000825729"/>
    </source>
</evidence>
<evidence type="ECO:0000256" key="18">
    <source>
        <dbReference type="SAM" id="SignalP"/>
    </source>
</evidence>
<dbReference type="InterPro" id="IPR044862">
    <property type="entry name" value="Pro_4_hyd_alph_FE2OG_OXY"/>
</dbReference>
<name>A0AAV7EPD0_ARIFI</name>
<comment type="cofactor">
    <cofactor evidence="1">
        <name>L-ascorbate</name>
        <dbReference type="ChEBI" id="CHEBI:38290"/>
    </cofactor>
</comment>
<dbReference type="FunFam" id="3.80.10.10:FF:000400">
    <property type="entry name" value="Nuclear pore complex protein NUP107"/>
    <property type="match status" value="1"/>
</dbReference>
<dbReference type="SMART" id="SM00369">
    <property type="entry name" value="LRR_TYP"/>
    <property type="match status" value="11"/>
</dbReference>
<reference evidence="21 22" key="1">
    <citation type="submission" date="2021-07" db="EMBL/GenBank/DDBJ databases">
        <title>The Aristolochia fimbriata genome: insights into angiosperm evolution, floral development and chemical biosynthesis.</title>
        <authorList>
            <person name="Jiao Y."/>
        </authorList>
    </citation>
    <scope>NUCLEOTIDE SEQUENCE [LARGE SCALE GENOMIC DNA]</scope>
    <source>
        <strain evidence="21">IBCAS-2021</strain>
        <tissue evidence="21">Leaf</tissue>
    </source>
</reference>
<dbReference type="InterPro" id="IPR013210">
    <property type="entry name" value="LRR_N_plant-typ"/>
</dbReference>
<dbReference type="GO" id="GO:0031418">
    <property type="term" value="F:L-ascorbic acid binding"/>
    <property type="evidence" value="ECO:0007669"/>
    <property type="project" value="InterPro"/>
</dbReference>
<keyword evidence="8 18" id="KW-0732">Signal</keyword>
<dbReference type="PANTHER" id="PTHR48065:SF75">
    <property type="entry name" value="LEUCINE-RICH REPEAT-CONTAINING N-TERMINAL PLANT-TYPE DOMAIN-CONTAINING PROTEIN"/>
    <property type="match status" value="1"/>
</dbReference>
<dbReference type="Pfam" id="PF13855">
    <property type="entry name" value="LRR_8"/>
    <property type="match status" value="1"/>
</dbReference>
<dbReference type="InterPro" id="IPR032675">
    <property type="entry name" value="LRR_dom_sf"/>
</dbReference>
<dbReference type="PRINTS" id="PR00019">
    <property type="entry name" value="LEURICHRPT"/>
</dbReference>
<feature type="signal peptide" evidence="18">
    <location>
        <begin position="1"/>
        <end position="21"/>
    </location>
</feature>
<dbReference type="PANTHER" id="PTHR48065">
    <property type="entry name" value="OS10G0469600 PROTEIN"/>
    <property type="match status" value="1"/>
</dbReference>
<dbReference type="GO" id="GO:0005789">
    <property type="term" value="C:endoplasmic reticulum membrane"/>
    <property type="evidence" value="ECO:0007669"/>
    <property type="project" value="UniProtKB-SubCell"/>
</dbReference>
<feature type="domain" description="ShKT" evidence="20">
    <location>
        <begin position="269"/>
        <end position="312"/>
    </location>
</feature>
<dbReference type="SUPFAM" id="SSF52058">
    <property type="entry name" value="L domain-like"/>
    <property type="match status" value="2"/>
</dbReference>
<proteinExistence type="inferred from homology"/>
<dbReference type="PROSITE" id="PS51670">
    <property type="entry name" value="SHKT"/>
    <property type="match status" value="1"/>
</dbReference>
<evidence type="ECO:0000256" key="2">
    <source>
        <dbReference type="ARBA" id="ARBA00004648"/>
    </source>
</evidence>
<evidence type="ECO:0000256" key="3">
    <source>
        <dbReference type="ARBA" id="ARBA00006511"/>
    </source>
</evidence>
<evidence type="ECO:0000256" key="14">
    <source>
        <dbReference type="ARBA" id="ARBA00023004"/>
    </source>
</evidence>
<evidence type="ECO:0000256" key="16">
    <source>
        <dbReference type="ARBA" id="ARBA00023180"/>
    </source>
</evidence>
<evidence type="ECO:0000256" key="13">
    <source>
        <dbReference type="ARBA" id="ARBA00023002"/>
    </source>
</evidence>
<accession>A0AAV7EPD0</accession>
<dbReference type="Pfam" id="PF08263">
    <property type="entry name" value="LRRNT_2"/>
    <property type="match status" value="1"/>
</dbReference>
<evidence type="ECO:0000256" key="5">
    <source>
        <dbReference type="ARBA" id="ARBA00022614"/>
    </source>
</evidence>
<comment type="subcellular location">
    <subcellularLocation>
        <location evidence="2">Endoplasmic reticulum membrane</location>
        <topology evidence="2">Single-pass type II membrane protein</topology>
    </subcellularLocation>
</comment>
<feature type="domain" description="Fe2OG dioxygenase" evidence="19">
    <location>
        <begin position="130"/>
        <end position="252"/>
    </location>
</feature>
<evidence type="ECO:0000256" key="11">
    <source>
        <dbReference type="ARBA" id="ARBA00022968"/>
    </source>
</evidence>
<keyword evidence="16" id="KW-0325">Glycoprotein</keyword>
<keyword evidence="11" id="KW-0735">Signal-anchor</keyword>
<dbReference type="Proteomes" id="UP000825729">
    <property type="component" value="Unassembled WGS sequence"/>
</dbReference>
<keyword evidence="9" id="KW-0677">Repeat</keyword>
<evidence type="ECO:0000259" key="20">
    <source>
        <dbReference type="PROSITE" id="PS51670"/>
    </source>
</evidence>
<feature type="chain" id="PRO_5043944581" description="procollagen-proline 4-dioxygenase" evidence="18">
    <location>
        <begin position="22"/>
        <end position="953"/>
    </location>
</feature>
<dbReference type="InterPro" id="IPR003582">
    <property type="entry name" value="ShKT_dom"/>
</dbReference>
<evidence type="ECO:0000256" key="6">
    <source>
        <dbReference type="ARBA" id="ARBA00022692"/>
    </source>
</evidence>
<evidence type="ECO:0000256" key="9">
    <source>
        <dbReference type="ARBA" id="ARBA00022737"/>
    </source>
</evidence>
<dbReference type="SMART" id="SM00702">
    <property type="entry name" value="P4Hc"/>
    <property type="match status" value="1"/>
</dbReference>
<dbReference type="GO" id="GO:0004656">
    <property type="term" value="F:procollagen-proline 4-dioxygenase activity"/>
    <property type="evidence" value="ECO:0007669"/>
    <property type="project" value="UniProtKB-EC"/>
</dbReference>
<protein>
    <recommendedName>
        <fullName evidence="4">procollagen-proline 4-dioxygenase</fullName>
        <ecNumber evidence="4">1.14.11.2</ecNumber>
    </recommendedName>
</protein>
<evidence type="ECO:0000259" key="19">
    <source>
        <dbReference type="PROSITE" id="PS51471"/>
    </source>
</evidence>
<comment type="caution">
    <text evidence="21">The sequence shown here is derived from an EMBL/GenBank/DDBJ whole genome shotgun (WGS) entry which is preliminary data.</text>
</comment>
<organism evidence="21 22">
    <name type="scientific">Aristolochia fimbriata</name>
    <name type="common">White veined hardy Dutchman's pipe vine</name>
    <dbReference type="NCBI Taxonomy" id="158543"/>
    <lineage>
        <taxon>Eukaryota</taxon>
        <taxon>Viridiplantae</taxon>
        <taxon>Streptophyta</taxon>
        <taxon>Embryophyta</taxon>
        <taxon>Tracheophyta</taxon>
        <taxon>Spermatophyta</taxon>
        <taxon>Magnoliopsida</taxon>
        <taxon>Magnoliidae</taxon>
        <taxon>Piperales</taxon>
        <taxon>Aristolochiaceae</taxon>
        <taxon>Aristolochia</taxon>
    </lineage>
</organism>
<dbReference type="PROSITE" id="PS51471">
    <property type="entry name" value="FE2OG_OXY"/>
    <property type="match status" value="1"/>
</dbReference>
<dbReference type="Gene3D" id="3.80.10.10">
    <property type="entry name" value="Ribonuclease Inhibitor"/>
    <property type="match status" value="4"/>
</dbReference>
<dbReference type="FunFam" id="3.80.10.10:FF:000041">
    <property type="entry name" value="LRR receptor-like serine/threonine-protein kinase ERECTA"/>
    <property type="match status" value="1"/>
</dbReference>
<dbReference type="Pfam" id="PF13640">
    <property type="entry name" value="2OG-FeII_Oxy_3"/>
    <property type="match status" value="1"/>
</dbReference>
<dbReference type="InterPro" id="IPR055414">
    <property type="entry name" value="LRR_R13L4/SHOC2-like"/>
</dbReference>
<dbReference type="InterPro" id="IPR001611">
    <property type="entry name" value="Leu-rich_rpt"/>
</dbReference>
<dbReference type="EC" id="1.14.11.2" evidence="4"/>
<keyword evidence="14" id="KW-0408">Iron</keyword>
<dbReference type="Gene3D" id="2.60.120.620">
    <property type="entry name" value="q2cbj1_9rhob like domain"/>
    <property type="match status" value="1"/>
</dbReference>
<dbReference type="FunFam" id="2.60.120.620:FF:000002">
    <property type="entry name" value="Prolyl 4-hydroxylase 4"/>
    <property type="match status" value="1"/>
</dbReference>
<keyword evidence="7" id="KW-0479">Metal-binding</keyword>
<sequence>MGFHCLLSLLCLSSIIGLSYSLRLRTWLSDKHEASLENEWKFNPTRVRQLSWHPRAFLAEGFLLDEECDHLVELARGKLEKSMVADNDSGKSIMSEVRTSSGMFLNKGQDEIVSRIERRISTWTFLPVENGESIQILRYENGQKYEPHFDYFHDKANQELGGHRVATVLMYLSNVEKGGETIFPNSEVSESQLKDDMWSECAKKGYAVKPKKGDALLFFSLHPDARTDPDSLHGSCPVIEGEKWSATKWIHVRSFDSPVQHPRPANGECVDEDENCPQWAATGECEKNPLYMVGSPELAGYCRKSCKPGEKKTMRTQQPSMSVLLFFMVLFDLSEGCHPQDSLGLLGFKAKIHVDTSGRLATWLGQDCCKWQGITCSGTTGRVTHLNLPGFLSSEEFFGQTRMEGHLSSSLALVTFLHVIDLGELLGLYGFIPPDLGHGLPHLQKLSLHRNNISGPLPDSIGHLSALQELNLNDNRLSGSLPFSLGRLANLNTLNLFSNMFSGTIPTSFSSLKSLQRLDLHGNSLTGNIPDKFGLLENLEEVDLSNNRLSGKLPLSLGSLASIKVMYLDSNHLQGEIPFPSGSNQLPFLGFLRLQNNRLSGRMPSSLGNLGSLQRMYLSNNQLTGPIPSSFGNLTSATEIFLDGNRLSGRIPKTIGRLSSLMFFNAANNQIEGPLPSELSSLRNLQTLDLSFNRLNLSLVPDWFAQAPSLCRIYLAGCGIRGAVPDIFRRMKSPILELDLSMNHLTGGIPPWVGSLSQLYSLNLSSNSLNSEIPATITDLHDLGVLDLHSNKLTGPINQIFRIGSRFSEGSLTYVDLSDNEFTGGAEEMGGGVQYKVQFLKLSHNFLSGRLPISVGRMESMKELDLSFNKLQLGLPETVANMAALESLKLQYNRFTGSIPGGFLRLKKLRVLDLSHNLLVGRIPQGKPLTDFPDSSYAGNAGLCGRPLSPCKI</sequence>
<keyword evidence="12" id="KW-1133">Transmembrane helix</keyword>
<dbReference type="Pfam" id="PF23598">
    <property type="entry name" value="LRR_14"/>
    <property type="match status" value="2"/>
</dbReference>
<keyword evidence="5" id="KW-0433">Leucine-rich repeat</keyword>
<keyword evidence="10" id="KW-0223">Dioxygenase</keyword>
<dbReference type="EMBL" id="JAINDJ010000004">
    <property type="protein sequence ID" value="KAG9450419.1"/>
    <property type="molecule type" value="Genomic_DNA"/>
</dbReference>
<evidence type="ECO:0000256" key="8">
    <source>
        <dbReference type="ARBA" id="ARBA00022729"/>
    </source>
</evidence>
<evidence type="ECO:0000256" key="17">
    <source>
        <dbReference type="ARBA" id="ARBA00049169"/>
    </source>
</evidence>
<keyword evidence="22" id="KW-1185">Reference proteome</keyword>
<evidence type="ECO:0000313" key="21">
    <source>
        <dbReference type="EMBL" id="KAG9450419.1"/>
    </source>
</evidence>
<gene>
    <name evidence="21" type="ORF">H6P81_010384</name>
</gene>
<comment type="catalytic activity">
    <reaction evidence="17">
        <text>L-prolyl-[collagen] + 2-oxoglutarate + O2 = trans-4-hydroxy-L-prolyl-[collagen] + succinate + CO2</text>
        <dbReference type="Rhea" id="RHEA:18945"/>
        <dbReference type="Rhea" id="RHEA-COMP:11676"/>
        <dbReference type="Rhea" id="RHEA-COMP:11680"/>
        <dbReference type="ChEBI" id="CHEBI:15379"/>
        <dbReference type="ChEBI" id="CHEBI:16526"/>
        <dbReference type="ChEBI" id="CHEBI:16810"/>
        <dbReference type="ChEBI" id="CHEBI:30031"/>
        <dbReference type="ChEBI" id="CHEBI:50342"/>
        <dbReference type="ChEBI" id="CHEBI:61965"/>
        <dbReference type="EC" id="1.14.11.2"/>
    </reaction>
</comment>
<dbReference type="Pfam" id="PF01549">
    <property type="entry name" value="ShK"/>
    <property type="match status" value="1"/>
</dbReference>
<dbReference type="InterPro" id="IPR003591">
    <property type="entry name" value="Leu-rich_rpt_typical-subtyp"/>
</dbReference>
<dbReference type="InterPro" id="IPR006620">
    <property type="entry name" value="Pro_4_hyd_alph"/>
</dbReference>
<evidence type="ECO:0000256" key="1">
    <source>
        <dbReference type="ARBA" id="ARBA00001961"/>
    </source>
</evidence>
<dbReference type="FunFam" id="3.80.10.10:FF:000716">
    <property type="entry name" value="LRR receptor-like serine/threonine-protein kinase GSO1"/>
    <property type="match status" value="1"/>
</dbReference>
<dbReference type="AlphaFoldDB" id="A0AAV7EPD0"/>
<keyword evidence="15" id="KW-0472">Membrane</keyword>
<evidence type="ECO:0000256" key="4">
    <source>
        <dbReference type="ARBA" id="ARBA00012269"/>
    </source>
</evidence>
<keyword evidence="6" id="KW-0812">Transmembrane</keyword>
<dbReference type="SMART" id="SM00254">
    <property type="entry name" value="ShKT"/>
    <property type="match status" value="1"/>
</dbReference>
<comment type="similarity">
    <text evidence="3">Belongs to the P4HA family.</text>
</comment>
<dbReference type="GO" id="GO:0005506">
    <property type="term" value="F:iron ion binding"/>
    <property type="evidence" value="ECO:0007669"/>
    <property type="project" value="InterPro"/>
</dbReference>
<evidence type="ECO:0000256" key="7">
    <source>
        <dbReference type="ARBA" id="ARBA00022723"/>
    </source>
</evidence>
<evidence type="ECO:0000256" key="10">
    <source>
        <dbReference type="ARBA" id="ARBA00022964"/>
    </source>
</evidence>
<dbReference type="InterPro" id="IPR005123">
    <property type="entry name" value="Oxoglu/Fe-dep_dioxygenase_dom"/>
</dbReference>
<evidence type="ECO:0000256" key="12">
    <source>
        <dbReference type="ARBA" id="ARBA00022989"/>
    </source>
</evidence>
<evidence type="ECO:0000256" key="15">
    <source>
        <dbReference type="ARBA" id="ARBA00023136"/>
    </source>
</evidence>